<protein>
    <recommendedName>
        <fullName evidence="5">PRKC apoptosis WT1 regulator protein</fullName>
    </recommendedName>
</protein>
<organism evidence="3 4">
    <name type="scientific">Paralvinella palmiformis</name>
    <dbReference type="NCBI Taxonomy" id="53620"/>
    <lineage>
        <taxon>Eukaryota</taxon>
        <taxon>Metazoa</taxon>
        <taxon>Spiralia</taxon>
        <taxon>Lophotrochozoa</taxon>
        <taxon>Annelida</taxon>
        <taxon>Polychaeta</taxon>
        <taxon>Sedentaria</taxon>
        <taxon>Canalipalpata</taxon>
        <taxon>Terebellida</taxon>
        <taxon>Terebelliformia</taxon>
        <taxon>Alvinellidae</taxon>
        <taxon>Paralvinella</taxon>
    </lineage>
</organism>
<accession>A0AAD9K4R7</accession>
<feature type="region of interest" description="Disordered" evidence="2">
    <location>
        <begin position="1"/>
        <end position="30"/>
    </location>
</feature>
<feature type="compositionally biased region" description="Polar residues" evidence="2">
    <location>
        <begin position="1"/>
        <end position="10"/>
    </location>
</feature>
<dbReference type="InterPro" id="IPR026117">
    <property type="entry name" value="Par-4"/>
</dbReference>
<feature type="compositionally biased region" description="Basic residues" evidence="2">
    <location>
        <begin position="90"/>
        <end position="117"/>
    </location>
</feature>
<feature type="compositionally biased region" description="Basic residues" evidence="2">
    <location>
        <begin position="21"/>
        <end position="30"/>
    </location>
</feature>
<comment type="caution">
    <text evidence="3">The sequence shown here is derived from an EMBL/GenBank/DDBJ whole genome shotgun (WGS) entry which is preliminary data.</text>
</comment>
<dbReference type="GO" id="GO:0043065">
    <property type="term" value="P:positive regulation of apoptotic process"/>
    <property type="evidence" value="ECO:0007669"/>
    <property type="project" value="TreeGrafter"/>
</dbReference>
<evidence type="ECO:0000313" key="3">
    <source>
        <dbReference type="EMBL" id="KAK2163935.1"/>
    </source>
</evidence>
<reference evidence="3" key="1">
    <citation type="journal article" date="2023" name="Mol. Biol. Evol.">
        <title>Third-Generation Sequencing Reveals the Adaptive Role of the Epigenome in Three Deep-Sea Polychaetes.</title>
        <authorList>
            <person name="Perez M."/>
            <person name="Aroh O."/>
            <person name="Sun Y."/>
            <person name="Lan Y."/>
            <person name="Juniper S.K."/>
            <person name="Young C.R."/>
            <person name="Angers B."/>
            <person name="Qian P.Y."/>
        </authorList>
    </citation>
    <scope>NUCLEOTIDE SEQUENCE</scope>
    <source>
        <strain evidence="3">P08H-3</strain>
    </source>
</reference>
<feature type="compositionally biased region" description="Polar residues" evidence="2">
    <location>
        <begin position="139"/>
        <end position="151"/>
    </location>
</feature>
<evidence type="ECO:0000256" key="1">
    <source>
        <dbReference type="SAM" id="Coils"/>
    </source>
</evidence>
<gene>
    <name evidence="3" type="ORF">LSH36_72g08055</name>
</gene>
<dbReference type="Proteomes" id="UP001208570">
    <property type="component" value="Unassembled WGS sequence"/>
</dbReference>
<name>A0AAD9K4R7_9ANNE</name>
<evidence type="ECO:0000313" key="4">
    <source>
        <dbReference type="Proteomes" id="UP001208570"/>
    </source>
</evidence>
<dbReference type="EMBL" id="JAODUP010000072">
    <property type="protein sequence ID" value="KAK2163935.1"/>
    <property type="molecule type" value="Genomic_DNA"/>
</dbReference>
<dbReference type="GO" id="GO:0005737">
    <property type="term" value="C:cytoplasm"/>
    <property type="evidence" value="ECO:0007669"/>
    <property type="project" value="TreeGrafter"/>
</dbReference>
<keyword evidence="4" id="KW-1185">Reference proteome</keyword>
<dbReference type="GO" id="GO:0006915">
    <property type="term" value="P:apoptotic process"/>
    <property type="evidence" value="ECO:0007669"/>
    <property type="project" value="InterPro"/>
</dbReference>
<feature type="compositionally biased region" description="Acidic residues" evidence="2">
    <location>
        <begin position="42"/>
        <end position="54"/>
    </location>
</feature>
<evidence type="ECO:0000256" key="2">
    <source>
        <dbReference type="SAM" id="MobiDB-lite"/>
    </source>
</evidence>
<sequence>MASSSLSQESLDIDDYDIATRRSRTRPLRSRVCVHKNESIETDEKDIEGELDSFDDSKENADSFSMCSSVGPIMAIGEHDSPTRLASRAKEKRGRMNHVHKGKTAKDKRKLREKRRSTGVVHLASTESTGDSLDEDGTNSENQTRRNTSYNEVIDADNPQTPEEDRKSFTMRRNKRQVYLPFLRPSDLDADLEDNQDYDSTVSQSETNLTMIGQSQPTGIQHFQMDAPPEVGWLVLRPVTQMNQMSSDTSLQSQFADQQKQHRNRSMDGRFFGVHFCEAELKRIGPLDSIEARLLAKTVELEKMLEKEREEKRHLQELLEERDHKIAQLEQELSLLNKDLDVCDEENEKLQQENKVLLRAMSSLSAQ</sequence>
<feature type="coiled-coil region" evidence="1">
    <location>
        <begin position="287"/>
        <end position="367"/>
    </location>
</feature>
<dbReference type="PANTHER" id="PTHR15093:SF1">
    <property type="entry name" value="PRKC APOPTOSIS WT1 REGULATOR PROTEIN"/>
    <property type="match status" value="1"/>
</dbReference>
<keyword evidence="1" id="KW-0175">Coiled coil</keyword>
<feature type="region of interest" description="Disordered" evidence="2">
    <location>
        <begin position="42"/>
        <end position="172"/>
    </location>
</feature>
<dbReference type="AlphaFoldDB" id="A0AAD9K4R7"/>
<dbReference type="PANTHER" id="PTHR15093">
    <property type="entry name" value="PROSTATE APOPTOSIS RESPONSE PROTEIN PAR-4"/>
    <property type="match status" value="1"/>
</dbReference>
<evidence type="ECO:0008006" key="5">
    <source>
        <dbReference type="Google" id="ProtNLM"/>
    </source>
</evidence>
<proteinExistence type="predicted"/>